<dbReference type="FunFam" id="3.90.550.10:FF:000177">
    <property type="entry name" value="MNN5p Alpha-1,2-mannosyltransferase"/>
    <property type="match status" value="1"/>
</dbReference>
<dbReference type="GO" id="GO:0000026">
    <property type="term" value="F:alpha-1,2-mannosyltransferase activity"/>
    <property type="evidence" value="ECO:0007669"/>
    <property type="project" value="TreeGrafter"/>
</dbReference>
<keyword evidence="6" id="KW-0735">Signal-anchor</keyword>
<evidence type="ECO:0000313" key="13">
    <source>
        <dbReference type="Proteomes" id="UP000697127"/>
    </source>
</evidence>
<comment type="pathway">
    <text evidence="2">Protein modification; protein glycosylation.</text>
</comment>
<evidence type="ECO:0000256" key="3">
    <source>
        <dbReference type="ARBA" id="ARBA00009105"/>
    </source>
</evidence>
<protein>
    <recommendedName>
        <fullName evidence="14">Alpha-1,2-mannosyltransferase</fullName>
    </recommendedName>
</protein>
<organism evidence="12 13">
    <name type="scientific">Pichia californica</name>
    <dbReference type="NCBI Taxonomy" id="460514"/>
    <lineage>
        <taxon>Eukaryota</taxon>
        <taxon>Fungi</taxon>
        <taxon>Dikarya</taxon>
        <taxon>Ascomycota</taxon>
        <taxon>Saccharomycotina</taxon>
        <taxon>Pichiomycetes</taxon>
        <taxon>Pichiales</taxon>
        <taxon>Pichiaceae</taxon>
        <taxon>Pichia</taxon>
    </lineage>
</organism>
<dbReference type="PANTHER" id="PTHR31646">
    <property type="entry name" value="ALPHA-1,2-MANNOSYLTRANSFERASE MNN2"/>
    <property type="match status" value="1"/>
</dbReference>
<dbReference type="AlphaFoldDB" id="A0A9P7BIM4"/>
<keyword evidence="5 11" id="KW-0812">Transmembrane</keyword>
<reference evidence="12" key="1">
    <citation type="submission" date="2020-11" db="EMBL/GenBank/DDBJ databases">
        <title>Kefir isolates.</title>
        <authorList>
            <person name="Marcisauskas S."/>
            <person name="Kim Y."/>
            <person name="Blasche S."/>
        </authorList>
    </citation>
    <scope>NUCLEOTIDE SEQUENCE</scope>
    <source>
        <strain evidence="12">Olga-1</strain>
    </source>
</reference>
<dbReference type="GO" id="GO:0000139">
    <property type="term" value="C:Golgi membrane"/>
    <property type="evidence" value="ECO:0007669"/>
    <property type="project" value="UniProtKB-SubCell"/>
</dbReference>
<evidence type="ECO:0000313" key="12">
    <source>
        <dbReference type="EMBL" id="KAG0691443.1"/>
    </source>
</evidence>
<comment type="similarity">
    <text evidence="3">Belongs to the MNN1/MNT family.</text>
</comment>
<evidence type="ECO:0000256" key="6">
    <source>
        <dbReference type="ARBA" id="ARBA00022968"/>
    </source>
</evidence>
<keyword evidence="9 11" id="KW-0472">Membrane</keyword>
<name>A0A9P7BIM4_9ASCO</name>
<comment type="caution">
    <text evidence="12">The sequence shown here is derived from an EMBL/GenBank/DDBJ whole genome shotgun (WGS) entry which is preliminary data.</text>
</comment>
<dbReference type="Gene3D" id="3.90.550.10">
    <property type="entry name" value="Spore Coat Polysaccharide Biosynthesis Protein SpsA, Chain A"/>
    <property type="match status" value="1"/>
</dbReference>
<evidence type="ECO:0000256" key="11">
    <source>
        <dbReference type="SAM" id="Phobius"/>
    </source>
</evidence>
<sequence length="765" mass="89664">MAITDKNTNLNTNKNLNLSIIHLRAKIHRIYKFQKFKLLIILIILIILTFSILLLNVFFYNRISLNFNNNNDNNIDILIDNSNLGKTFYEKMLDDYKDEISSSEDLQIKIMNDIIKDSINYKNNKIKLNTEIRKKKISDLKIKNKKKIKDKIKKQNEINLKNIQLKKQKQYQQNEEDQNLLNSQLLIDELDLNNNNNNNNLKHQIHKHQIKQSQDLSPSVIFIPDTKLAPIKRLFANILPILIECEPKIGYQLRNEKNIEIKNKKFRLSKKIIPRTYGKNGIINIAIHDINDNFPILSKDYLSESLYLPNDMFEELKKSHDFFVSNIPNFYSDNTYNGNGIVFIGGGKFSWLTLLSIENIRSTGSKLPIEVMIPQFEDYESQLCEIFLPKLNAKCLLLYEIFPDIINTNNNNNKSFKLTGYQYKSLSLLASTFEKVLFLDSDNIAVRNPDNLFNSEPFNSYGMILWPDFWKRVTHPLFYDLAGFNITNNRVRYLLDKVTPFKSFPSNLNFDSNLEIPLHDLDGSIPDLSSESGQIIVNKKTHFKSLLLSFYYNVYGPRHYYPLFSQGGNGEGDKETFIASTIYYKLPVYQMNKPVGVIGHWEDNDNNRNYEGVGMIQYDPITDKINQDNYEKFILNKIKIEGLNFNYNKFEFLNYLHNANSNPMFIHCNYPKLDPISLFNDNKLFNSINDKPWRLYSDQPNIGFDFELKQWNLINKYFCSIDQPLNLNYLNNYLDDSNFSIQNLCLNIKNRLIFLENNPLPEILD</sequence>
<evidence type="ECO:0000256" key="9">
    <source>
        <dbReference type="ARBA" id="ARBA00023136"/>
    </source>
</evidence>
<evidence type="ECO:0000256" key="2">
    <source>
        <dbReference type="ARBA" id="ARBA00004922"/>
    </source>
</evidence>
<gene>
    <name evidence="12" type="ORF">C6P40_000060</name>
</gene>
<keyword evidence="7 11" id="KW-1133">Transmembrane helix</keyword>
<dbReference type="EMBL" id="PUHW01000001">
    <property type="protein sequence ID" value="KAG0691443.1"/>
    <property type="molecule type" value="Genomic_DNA"/>
</dbReference>
<proteinExistence type="inferred from homology"/>
<evidence type="ECO:0000256" key="7">
    <source>
        <dbReference type="ARBA" id="ARBA00022989"/>
    </source>
</evidence>
<evidence type="ECO:0000256" key="4">
    <source>
        <dbReference type="ARBA" id="ARBA00022679"/>
    </source>
</evidence>
<evidence type="ECO:0000256" key="10">
    <source>
        <dbReference type="ARBA" id="ARBA00023180"/>
    </source>
</evidence>
<evidence type="ECO:0000256" key="1">
    <source>
        <dbReference type="ARBA" id="ARBA00004323"/>
    </source>
</evidence>
<dbReference type="PROSITE" id="PS00232">
    <property type="entry name" value="CADHERIN_1"/>
    <property type="match status" value="1"/>
</dbReference>
<evidence type="ECO:0000256" key="8">
    <source>
        <dbReference type="ARBA" id="ARBA00023034"/>
    </source>
</evidence>
<keyword evidence="4" id="KW-0808">Transferase</keyword>
<dbReference type="InterPro" id="IPR029044">
    <property type="entry name" value="Nucleotide-diphossugar_trans"/>
</dbReference>
<dbReference type="GO" id="GO:0007155">
    <property type="term" value="P:cell adhesion"/>
    <property type="evidence" value="ECO:0007669"/>
    <property type="project" value="InterPro"/>
</dbReference>
<comment type="subcellular location">
    <subcellularLocation>
        <location evidence="1">Golgi apparatus membrane</location>
        <topology evidence="1">Single-pass type II membrane protein</topology>
    </subcellularLocation>
</comment>
<evidence type="ECO:0008006" key="14">
    <source>
        <dbReference type="Google" id="ProtNLM"/>
    </source>
</evidence>
<keyword evidence="10" id="KW-0325">Glycoprotein</keyword>
<dbReference type="GO" id="GO:0046354">
    <property type="term" value="P:mannan biosynthetic process"/>
    <property type="evidence" value="ECO:0007669"/>
    <property type="project" value="TreeGrafter"/>
</dbReference>
<dbReference type="Pfam" id="PF11051">
    <property type="entry name" value="Mannosyl_trans3"/>
    <property type="match status" value="1"/>
</dbReference>
<feature type="transmembrane region" description="Helical" evidence="11">
    <location>
        <begin position="38"/>
        <end position="60"/>
    </location>
</feature>
<dbReference type="PANTHER" id="PTHR31646:SF1">
    <property type="entry name" value="ALPHA-1,2-MANNOSYLTRANSFERASE MNN2"/>
    <property type="match status" value="1"/>
</dbReference>
<evidence type="ECO:0000256" key="5">
    <source>
        <dbReference type="ARBA" id="ARBA00022692"/>
    </source>
</evidence>
<dbReference type="Proteomes" id="UP000697127">
    <property type="component" value="Unassembled WGS sequence"/>
</dbReference>
<dbReference type="GO" id="GO:0005886">
    <property type="term" value="C:plasma membrane"/>
    <property type="evidence" value="ECO:0007669"/>
    <property type="project" value="InterPro"/>
</dbReference>
<dbReference type="InterPro" id="IPR020894">
    <property type="entry name" value="Cadherin_CS"/>
</dbReference>
<keyword evidence="8" id="KW-0333">Golgi apparatus</keyword>
<dbReference type="SUPFAM" id="SSF53448">
    <property type="entry name" value="Nucleotide-diphospho-sugar transferases"/>
    <property type="match status" value="1"/>
</dbReference>
<keyword evidence="13" id="KW-1185">Reference proteome</keyword>
<accession>A0A9P7BIM4</accession>
<dbReference type="InterPro" id="IPR022751">
    <property type="entry name" value="Alpha_mannosyltransferase"/>
</dbReference>